<dbReference type="Pfam" id="PF11013">
    <property type="entry name" value="DUF2851"/>
    <property type="match status" value="1"/>
</dbReference>
<gene>
    <name evidence="1" type="ORF">Q0590_22155</name>
</gene>
<evidence type="ECO:0000313" key="1">
    <source>
        <dbReference type="EMBL" id="MDO1448998.1"/>
    </source>
</evidence>
<evidence type="ECO:0000313" key="2">
    <source>
        <dbReference type="Proteomes" id="UP001168528"/>
    </source>
</evidence>
<organism evidence="1 2">
    <name type="scientific">Rhodocytophaga aerolata</name>
    <dbReference type="NCBI Taxonomy" id="455078"/>
    <lineage>
        <taxon>Bacteria</taxon>
        <taxon>Pseudomonadati</taxon>
        <taxon>Bacteroidota</taxon>
        <taxon>Cytophagia</taxon>
        <taxon>Cytophagales</taxon>
        <taxon>Rhodocytophagaceae</taxon>
        <taxon>Rhodocytophaga</taxon>
    </lineage>
</organism>
<reference evidence="1" key="1">
    <citation type="submission" date="2023-07" db="EMBL/GenBank/DDBJ databases">
        <title>The genome sequence of Rhodocytophaga aerolata KACC 12507.</title>
        <authorList>
            <person name="Zhang X."/>
        </authorList>
    </citation>
    <scope>NUCLEOTIDE SEQUENCE</scope>
    <source>
        <strain evidence="1">KACC 12507</strain>
    </source>
</reference>
<name>A0ABT8RA68_9BACT</name>
<sequence length="432" mass="50071">MMQEAFLHFLWQFGYFNRSQLTTTGGEAIQILHPGYPNADAGPDFSQARLRIGPIEWVGNVEIHIHSSDWHTHHHQEDDAYDQVILHVVWLHDQDVYRKDHSLIPTLLLANRIDHDLLTKYQYFTSNTEDIPCASQFGKVNAVYKIQALENALMHRLSQKADLVTTLLARNHYDWEETTYQLLARNLGFKLNNDPFLQLSQAVPLKLLHKHSDQLMPMEALLFGQAGLLDTPLEDTYYRQLQKEYSFLSHKYSLRPSKLDAHAWKFFRLRPANFPTLRIAYLAALLQKHKNLFSLFIHLASVKDFLELFHLQPSPYWQQHYTFGKTSPSVAHFGKESKENILINTVVPLLVCYSKVKGKQLYTDRAIELLEALPAENNRITRFWKHMDLPIDHALDGQGSIELYNHFCMQKKCLSCPVGISLLKPARTPVIH</sequence>
<protein>
    <submittedName>
        <fullName evidence="1">DUF2851 family protein</fullName>
    </submittedName>
</protein>
<keyword evidence="2" id="KW-1185">Reference proteome</keyword>
<dbReference type="InterPro" id="IPR021272">
    <property type="entry name" value="DUF2851"/>
</dbReference>
<proteinExistence type="predicted"/>
<dbReference type="RefSeq" id="WP_302039799.1">
    <property type="nucleotide sequence ID" value="NZ_JAUKPO010000015.1"/>
</dbReference>
<comment type="caution">
    <text evidence="1">The sequence shown here is derived from an EMBL/GenBank/DDBJ whole genome shotgun (WGS) entry which is preliminary data.</text>
</comment>
<accession>A0ABT8RA68</accession>
<dbReference type="Proteomes" id="UP001168528">
    <property type="component" value="Unassembled WGS sequence"/>
</dbReference>
<dbReference type="EMBL" id="JAUKPO010000015">
    <property type="protein sequence ID" value="MDO1448998.1"/>
    <property type="molecule type" value="Genomic_DNA"/>
</dbReference>